<dbReference type="Gene3D" id="3.30.70.580">
    <property type="entry name" value="Pseudouridine synthase I, catalytic domain, N-terminal subdomain"/>
    <property type="match status" value="1"/>
</dbReference>
<dbReference type="InterPro" id="IPR020095">
    <property type="entry name" value="PsdUridine_synth_TruA_C"/>
</dbReference>
<feature type="active site" description="Nucleophile" evidence="4 5">
    <location>
        <position position="45"/>
    </location>
</feature>
<evidence type="ECO:0000256" key="5">
    <source>
        <dbReference type="PIRSR" id="PIRSR001430-1"/>
    </source>
</evidence>
<comment type="caution">
    <text evidence="9">The sequence shown here is derived from an EMBL/GenBank/DDBJ whole genome shotgun (WGS) entry which is preliminary data.</text>
</comment>
<sequence>MGFRGTNYHGFQRQPNGITVQEVVETALSQLFNEPVTIQGCSRTDTGVHAKEYCFTMQTEKQLPERNFIRGACGYLPEDISIYRVEEMPPEFHARFSCKAKEYMYRIHNSESKNPFTTDLELLYRRKMDIPLMQEAAQHFVGTHDFATFCTNYTEKQNTIRTIHDITIEKQGNTVILLVKGNGFLYNMVRILVGTLLSVNEGRIAVSELDDLLASKNRVLAGITAQAHGLYLNRVFYE</sequence>
<dbReference type="InterPro" id="IPR020097">
    <property type="entry name" value="PsdUridine_synth_TruA_a/b_dom"/>
</dbReference>
<dbReference type="HAMAP" id="MF_00171">
    <property type="entry name" value="TruA"/>
    <property type="match status" value="1"/>
</dbReference>
<dbReference type="EC" id="5.4.99.12" evidence="4"/>
<evidence type="ECO:0000256" key="1">
    <source>
        <dbReference type="ARBA" id="ARBA00009375"/>
    </source>
</evidence>
<dbReference type="CDD" id="cd02570">
    <property type="entry name" value="PseudoU_synth_EcTruA"/>
    <property type="match status" value="1"/>
</dbReference>
<dbReference type="InterPro" id="IPR020103">
    <property type="entry name" value="PsdUridine_synth_cat_dom_sf"/>
</dbReference>
<dbReference type="PIRSF" id="PIRSF001430">
    <property type="entry name" value="tRNA_psdUrid_synth"/>
    <property type="match status" value="1"/>
</dbReference>
<evidence type="ECO:0000313" key="10">
    <source>
        <dbReference type="Proteomes" id="UP000016662"/>
    </source>
</evidence>
<dbReference type="FunFam" id="3.30.70.580:FF:000001">
    <property type="entry name" value="tRNA pseudouridine synthase A"/>
    <property type="match status" value="1"/>
</dbReference>
<protein>
    <recommendedName>
        <fullName evidence="4">tRNA pseudouridine synthase A</fullName>
        <ecNumber evidence="4">5.4.99.12</ecNumber>
    </recommendedName>
    <alternativeName>
        <fullName evidence="4">tRNA pseudouridine(38-40) synthase</fullName>
    </alternativeName>
    <alternativeName>
        <fullName evidence="4">tRNA pseudouridylate synthase I</fullName>
    </alternativeName>
    <alternativeName>
        <fullName evidence="4">tRNA-uridine isomerase I</fullName>
    </alternativeName>
</protein>
<dbReference type="NCBIfam" id="TIGR00071">
    <property type="entry name" value="hisT_truA"/>
    <property type="match status" value="1"/>
</dbReference>
<dbReference type="HOGENOM" id="CLU_014673_0_1_9"/>
<evidence type="ECO:0000256" key="4">
    <source>
        <dbReference type="HAMAP-Rule" id="MF_00171"/>
    </source>
</evidence>
<comment type="caution">
    <text evidence="4">Lacks conserved residue(s) required for the propagation of feature annotation.</text>
</comment>
<dbReference type="PATRIC" id="fig|411473.3.peg.778"/>
<feature type="binding site" evidence="4 6">
    <location>
        <position position="103"/>
    </location>
    <ligand>
        <name>substrate</name>
    </ligand>
</feature>
<name>U2KX16_9FIRM</name>
<keyword evidence="3 4" id="KW-0413">Isomerase</keyword>
<comment type="function">
    <text evidence="4">Formation of pseudouridine at positions 38, 39 and 40 in the anticodon stem and loop of transfer RNAs.</text>
</comment>
<dbReference type="PANTHER" id="PTHR11142:SF0">
    <property type="entry name" value="TRNA PSEUDOURIDINE SYNTHASE-LIKE 1"/>
    <property type="match status" value="1"/>
</dbReference>
<keyword evidence="2 4" id="KW-0819">tRNA processing</keyword>
<keyword evidence="10" id="KW-1185">Reference proteome</keyword>
<dbReference type="STRING" id="411473.RUMCAL_00955"/>
<comment type="catalytic activity">
    <reaction evidence="4 7">
        <text>uridine(38/39/40) in tRNA = pseudouridine(38/39/40) in tRNA</text>
        <dbReference type="Rhea" id="RHEA:22376"/>
        <dbReference type="Rhea" id="RHEA-COMP:10085"/>
        <dbReference type="Rhea" id="RHEA-COMP:10087"/>
        <dbReference type="ChEBI" id="CHEBI:65314"/>
        <dbReference type="ChEBI" id="CHEBI:65315"/>
        <dbReference type="EC" id="5.4.99.12"/>
    </reaction>
</comment>
<accession>U2KX16</accession>
<dbReference type="Gene3D" id="3.30.70.660">
    <property type="entry name" value="Pseudouridine synthase I, catalytic domain, C-terminal subdomain"/>
    <property type="match status" value="1"/>
</dbReference>
<evidence type="ECO:0000313" key="9">
    <source>
        <dbReference type="EMBL" id="ERJ96625.1"/>
    </source>
</evidence>
<feature type="domain" description="Pseudouridine synthase I TruA alpha/beta" evidence="8">
    <location>
        <begin position="136"/>
        <end position="238"/>
    </location>
</feature>
<proteinExistence type="inferred from homology"/>
<evidence type="ECO:0000256" key="6">
    <source>
        <dbReference type="PIRSR" id="PIRSR001430-2"/>
    </source>
</evidence>
<organism evidence="9 10">
    <name type="scientific">Ruminococcus callidus ATCC 27760</name>
    <dbReference type="NCBI Taxonomy" id="411473"/>
    <lineage>
        <taxon>Bacteria</taxon>
        <taxon>Bacillati</taxon>
        <taxon>Bacillota</taxon>
        <taxon>Clostridia</taxon>
        <taxon>Eubacteriales</taxon>
        <taxon>Oscillospiraceae</taxon>
        <taxon>Ruminococcus</taxon>
    </lineage>
</organism>
<dbReference type="GO" id="GO:0160147">
    <property type="term" value="F:tRNA pseudouridine(38-40) synthase activity"/>
    <property type="evidence" value="ECO:0007669"/>
    <property type="project" value="UniProtKB-EC"/>
</dbReference>
<dbReference type="GO" id="GO:0003723">
    <property type="term" value="F:RNA binding"/>
    <property type="evidence" value="ECO:0007669"/>
    <property type="project" value="InterPro"/>
</dbReference>
<dbReference type="InterPro" id="IPR001406">
    <property type="entry name" value="PsdUridine_synth_TruA"/>
</dbReference>
<comment type="similarity">
    <text evidence="1 4 7">Belongs to the tRNA pseudouridine synthase TruA family.</text>
</comment>
<dbReference type="GO" id="GO:0031119">
    <property type="term" value="P:tRNA pseudouridine synthesis"/>
    <property type="evidence" value="ECO:0007669"/>
    <property type="project" value="UniProtKB-UniRule"/>
</dbReference>
<reference evidence="9 10" key="1">
    <citation type="submission" date="2013-07" db="EMBL/GenBank/DDBJ databases">
        <authorList>
            <person name="Weinstock G."/>
            <person name="Sodergren E."/>
            <person name="Wylie T."/>
            <person name="Fulton L."/>
            <person name="Fulton R."/>
            <person name="Fronick C."/>
            <person name="O'Laughlin M."/>
            <person name="Godfrey J."/>
            <person name="Miner T."/>
            <person name="Herter B."/>
            <person name="Appelbaum E."/>
            <person name="Cordes M."/>
            <person name="Lek S."/>
            <person name="Wollam A."/>
            <person name="Pepin K.H."/>
            <person name="Palsikar V.B."/>
            <person name="Mitreva M."/>
            <person name="Wilson R.K."/>
        </authorList>
    </citation>
    <scope>NUCLEOTIDE SEQUENCE [LARGE SCALE GENOMIC DNA]</scope>
    <source>
        <strain evidence="9 10">ATCC 27760</strain>
    </source>
</reference>
<dbReference type="SUPFAM" id="SSF55120">
    <property type="entry name" value="Pseudouridine synthase"/>
    <property type="match status" value="1"/>
</dbReference>
<evidence type="ECO:0000256" key="2">
    <source>
        <dbReference type="ARBA" id="ARBA00022694"/>
    </source>
</evidence>
<dbReference type="PANTHER" id="PTHR11142">
    <property type="entry name" value="PSEUDOURIDYLATE SYNTHASE"/>
    <property type="match status" value="1"/>
</dbReference>
<feature type="domain" description="Pseudouridine synthase I TruA alpha/beta" evidence="8">
    <location>
        <begin position="3"/>
        <end position="96"/>
    </location>
</feature>
<comment type="subunit">
    <text evidence="4">Homodimer.</text>
</comment>
<evidence type="ECO:0000259" key="8">
    <source>
        <dbReference type="Pfam" id="PF01416"/>
    </source>
</evidence>
<dbReference type="AlphaFoldDB" id="U2KX16"/>
<dbReference type="Proteomes" id="UP000016662">
    <property type="component" value="Unassembled WGS sequence"/>
</dbReference>
<evidence type="ECO:0000256" key="7">
    <source>
        <dbReference type="RuleBase" id="RU003792"/>
    </source>
</evidence>
<dbReference type="Pfam" id="PF01416">
    <property type="entry name" value="PseudoU_synth_1"/>
    <property type="match status" value="2"/>
</dbReference>
<dbReference type="EMBL" id="AWVF01000110">
    <property type="protein sequence ID" value="ERJ96625.1"/>
    <property type="molecule type" value="Genomic_DNA"/>
</dbReference>
<gene>
    <name evidence="4" type="primary">truA</name>
    <name evidence="9" type="ORF">RUMCAL_00955</name>
</gene>
<dbReference type="InterPro" id="IPR020094">
    <property type="entry name" value="TruA/RsuA/RluB/E/F_N"/>
</dbReference>
<evidence type="ECO:0000256" key="3">
    <source>
        <dbReference type="ARBA" id="ARBA00023235"/>
    </source>
</evidence>
<dbReference type="eggNOG" id="COG0101">
    <property type="taxonomic scope" value="Bacteria"/>
</dbReference>